<evidence type="ECO:0000259" key="4">
    <source>
        <dbReference type="Pfam" id="PF22725"/>
    </source>
</evidence>
<dbReference type="Pfam" id="PF01408">
    <property type="entry name" value="GFO_IDH_MocA"/>
    <property type="match status" value="1"/>
</dbReference>
<dbReference type="Gene3D" id="3.30.360.10">
    <property type="entry name" value="Dihydrodipicolinate Reductase, domain 2"/>
    <property type="match status" value="1"/>
</dbReference>
<dbReference type="GO" id="GO:0016491">
    <property type="term" value="F:oxidoreductase activity"/>
    <property type="evidence" value="ECO:0007669"/>
    <property type="project" value="UniProtKB-KW"/>
</dbReference>
<proteinExistence type="inferred from homology"/>
<dbReference type="STRING" id="570521.SAMN04488508_11424"/>
<dbReference type="InterPro" id="IPR008354">
    <property type="entry name" value="Glc-Fru_OxRdtase_bac"/>
</dbReference>
<dbReference type="InterPro" id="IPR036291">
    <property type="entry name" value="NAD(P)-bd_dom_sf"/>
</dbReference>
<dbReference type="InterPro" id="IPR000683">
    <property type="entry name" value="Gfo/Idh/MocA-like_OxRdtase_N"/>
</dbReference>
<dbReference type="SUPFAM" id="SSF51735">
    <property type="entry name" value="NAD(P)-binding Rossmann-fold domains"/>
    <property type="match status" value="1"/>
</dbReference>
<evidence type="ECO:0000313" key="6">
    <source>
        <dbReference type="Proteomes" id="UP000184432"/>
    </source>
</evidence>
<dbReference type="Proteomes" id="UP000184432">
    <property type="component" value="Unassembled WGS sequence"/>
</dbReference>
<dbReference type="EMBL" id="FQYP01000014">
    <property type="protein sequence ID" value="SHJ66876.1"/>
    <property type="molecule type" value="Genomic_DNA"/>
</dbReference>
<accession>A0A1M6L6R2</accession>
<organism evidence="5 6">
    <name type="scientific">Aquimarina spongiae</name>
    <dbReference type="NCBI Taxonomy" id="570521"/>
    <lineage>
        <taxon>Bacteria</taxon>
        <taxon>Pseudomonadati</taxon>
        <taxon>Bacteroidota</taxon>
        <taxon>Flavobacteriia</taxon>
        <taxon>Flavobacteriales</taxon>
        <taxon>Flavobacteriaceae</taxon>
        <taxon>Aquimarina</taxon>
    </lineage>
</organism>
<evidence type="ECO:0000313" key="5">
    <source>
        <dbReference type="EMBL" id="SHJ66876.1"/>
    </source>
</evidence>
<feature type="domain" description="GFO/IDH/MocA-like oxidoreductase" evidence="4">
    <location>
        <begin position="170"/>
        <end position="286"/>
    </location>
</feature>
<dbReference type="SUPFAM" id="SSF55347">
    <property type="entry name" value="Glyceraldehyde-3-phosphate dehydrogenase-like, C-terminal domain"/>
    <property type="match status" value="1"/>
</dbReference>
<dbReference type="InterPro" id="IPR050984">
    <property type="entry name" value="Gfo/Idh/MocA_domain"/>
</dbReference>
<dbReference type="GO" id="GO:0000166">
    <property type="term" value="F:nucleotide binding"/>
    <property type="evidence" value="ECO:0007669"/>
    <property type="project" value="InterPro"/>
</dbReference>
<sequence>MLVNRRDFIRNTSLALGYSLLPYGNIFSNGSQKQIGVCLVGLGNYSSTVLAPALQLTKHCKLTGIVTGSPWKIPKWQERYKIPDQNVYNYDTVHQIANNPDIDVIYIVVPTGLHAKYAIRAANTGKHVWCEKPMAKTEAECQSIIDACQKNKVQLTIGYRMQHEPNTRTVMDWATTKPFGKIKTLRAEIGYNVSNPARSWRLNAELGGGTMYDLGVYALNASRYVTGEEPISVSAQQMTTRPEIFTETDETTHFTLEFPSGAIAHGKTSVGKSMHELYVDCEKGWYTLAPFSMYAGVEGKASNGTLLNIPIRNQQAKQMDDDALSIINNTPVMVPGEEGMKDVRIVEAIYKSAKLKGKVLAL</sequence>
<keyword evidence="2" id="KW-0560">Oxidoreductase</keyword>
<dbReference type="RefSeq" id="WP_073321714.1">
    <property type="nucleotide sequence ID" value="NZ_FQYP01000014.1"/>
</dbReference>
<reference evidence="6" key="1">
    <citation type="submission" date="2016-11" db="EMBL/GenBank/DDBJ databases">
        <authorList>
            <person name="Varghese N."/>
            <person name="Submissions S."/>
        </authorList>
    </citation>
    <scope>NUCLEOTIDE SEQUENCE [LARGE SCALE GENOMIC DNA]</scope>
    <source>
        <strain evidence="6">DSM 22623</strain>
    </source>
</reference>
<dbReference type="OrthoDB" id="9795543at2"/>
<dbReference type="Gene3D" id="3.40.50.720">
    <property type="entry name" value="NAD(P)-binding Rossmann-like Domain"/>
    <property type="match status" value="1"/>
</dbReference>
<comment type="similarity">
    <text evidence="1">Belongs to the Gfo/Idh/MocA family.</text>
</comment>
<keyword evidence="6" id="KW-1185">Reference proteome</keyword>
<protein>
    <submittedName>
        <fullName evidence="5">Glucose-fructose oxidoreductase</fullName>
    </submittedName>
</protein>
<dbReference type="AlphaFoldDB" id="A0A1M6L6R2"/>
<dbReference type="InterPro" id="IPR055170">
    <property type="entry name" value="GFO_IDH_MocA-like_dom"/>
</dbReference>
<dbReference type="PRINTS" id="PR01775">
    <property type="entry name" value="GLFROXRDTASE"/>
</dbReference>
<evidence type="ECO:0000256" key="1">
    <source>
        <dbReference type="ARBA" id="ARBA00010928"/>
    </source>
</evidence>
<gene>
    <name evidence="5" type="ORF">SAMN04488508_11424</name>
</gene>
<evidence type="ECO:0000259" key="3">
    <source>
        <dbReference type="Pfam" id="PF01408"/>
    </source>
</evidence>
<evidence type="ECO:0000256" key="2">
    <source>
        <dbReference type="ARBA" id="ARBA00023002"/>
    </source>
</evidence>
<name>A0A1M6L6R2_9FLAO</name>
<dbReference type="PANTHER" id="PTHR22604">
    <property type="entry name" value="OXIDOREDUCTASES"/>
    <property type="match status" value="1"/>
</dbReference>
<dbReference type="Pfam" id="PF22725">
    <property type="entry name" value="GFO_IDH_MocA_C3"/>
    <property type="match status" value="1"/>
</dbReference>
<dbReference type="PANTHER" id="PTHR22604:SF105">
    <property type="entry name" value="TRANS-1,2-DIHYDROBENZENE-1,2-DIOL DEHYDROGENASE"/>
    <property type="match status" value="1"/>
</dbReference>
<feature type="domain" description="Gfo/Idh/MocA-like oxidoreductase N-terminal" evidence="3">
    <location>
        <begin position="36"/>
        <end position="159"/>
    </location>
</feature>